<keyword evidence="1" id="KW-0813">Transport</keyword>
<keyword evidence="3" id="KW-0067">ATP-binding</keyword>
<evidence type="ECO:0000259" key="4">
    <source>
        <dbReference type="PROSITE" id="PS50893"/>
    </source>
</evidence>
<organism evidence="5 6">
    <name type="scientific">Gordonibacter pamelaeae 7-10-1-b</name>
    <dbReference type="NCBI Taxonomy" id="657308"/>
    <lineage>
        <taxon>Bacteria</taxon>
        <taxon>Bacillati</taxon>
        <taxon>Actinomycetota</taxon>
        <taxon>Coriobacteriia</taxon>
        <taxon>Eggerthellales</taxon>
        <taxon>Eggerthellaceae</taxon>
        <taxon>Gordonibacter</taxon>
    </lineage>
</organism>
<dbReference type="PATRIC" id="fig|657308.3.peg.1532"/>
<dbReference type="SUPFAM" id="SSF52540">
    <property type="entry name" value="P-loop containing nucleoside triphosphate hydrolases"/>
    <property type="match status" value="1"/>
</dbReference>
<name>D6E9G5_9ACTN</name>
<dbReference type="SMART" id="SM00382">
    <property type="entry name" value="AAA"/>
    <property type="match status" value="1"/>
</dbReference>
<dbReference type="PROSITE" id="PS50893">
    <property type="entry name" value="ABC_TRANSPORTER_2"/>
    <property type="match status" value="1"/>
</dbReference>
<dbReference type="Proteomes" id="UP000008805">
    <property type="component" value="Chromosome"/>
</dbReference>
<protein>
    <submittedName>
        <fullName evidence="5">ABC-type sugar transport systems, ATPase components</fullName>
    </submittedName>
</protein>
<evidence type="ECO:0000313" key="6">
    <source>
        <dbReference type="Proteomes" id="UP000008805"/>
    </source>
</evidence>
<dbReference type="Gene3D" id="3.40.50.300">
    <property type="entry name" value="P-loop containing nucleotide triphosphate hydrolases"/>
    <property type="match status" value="1"/>
</dbReference>
<dbReference type="AlphaFoldDB" id="D6E9G5"/>
<dbReference type="GO" id="GO:0016887">
    <property type="term" value="F:ATP hydrolysis activity"/>
    <property type="evidence" value="ECO:0007669"/>
    <property type="project" value="InterPro"/>
</dbReference>
<evidence type="ECO:0000313" key="5">
    <source>
        <dbReference type="EMBL" id="CBL04362.1"/>
    </source>
</evidence>
<gene>
    <name evidence="5" type="ORF">GPA_19920</name>
</gene>
<keyword evidence="6" id="KW-1185">Reference proteome</keyword>
<dbReference type="InterPro" id="IPR003593">
    <property type="entry name" value="AAA+_ATPase"/>
</dbReference>
<accession>D6E9G5</accession>
<proteinExistence type="predicted"/>
<dbReference type="PANTHER" id="PTHR42781">
    <property type="entry name" value="SPERMIDINE/PUTRESCINE IMPORT ATP-BINDING PROTEIN POTA"/>
    <property type="match status" value="1"/>
</dbReference>
<dbReference type="RefSeq" id="WP_015539706.1">
    <property type="nucleotide sequence ID" value="NC_021021.1"/>
</dbReference>
<evidence type="ECO:0000256" key="2">
    <source>
        <dbReference type="ARBA" id="ARBA00022741"/>
    </source>
</evidence>
<keyword evidence="2" id="KW-0547">Nucleotide-binding</keyword>
<dbReference type="BioCyc" id="GPAM657308:GPA_RS09280-MONOMER"/>
<evidence type="ECO:0000256" key="3">
    <source>
        <dbReference type="ARBA" id="ARBA00022840"/>
    </source>
</evidence>
<sequence>MAGSIEVRDLRVERGSFVLEVPRLSVRPREVFAILGSTGSGKTVLMESIAGAFLLDGGCILLDGKDVESLPVQQRHLGILYQDYALFPHMTVRENIAYGLRMNGCPPRERDERVQAMLSLFDIGHLAERYPGIISGGESQRTALARALVLEPEILLLDEPFSALDPATKERLYATLRAVHARFDCTIVFVTHDFNEARTLADRVGVVLDGRLRAVREARALFEPEGLEPEVQAFLGLRYPGFATSPSSSSRRPLR</sequence>
<feature type="domain" description="ABC transporter" evidence="4">
    <location>
        <begin position="2"/>
        <end position="234"/>
    </location>
</feature>
<keyword evidence="5" id="KW-0762">Sugar transport</keyword>
<evidence type="ECO:0000256" key="1">
    <source>
        <dbReference type="ARBA" id="ARBA00022448"/>
    </source>
</evidence>
<reference evidence="5 6" key="1">
    <citation type="submission" date="2010-03" db="EMBL/GenBank/DDBJ databases">
        <title>The genome sequence of Gordonibacter pamelaeae 7-10-1-bT.</title>
        <authorList>
            <consortium name="metaHIT consortium -- http://www.metahit.eu/"/>
            <person name="Pajon A."/>
            <person name="Turner K."/>
            <person name="Parkhill J."/>
            <person name="Timmis K."/>
            <person name="Oxley A."/>
            <person name="Wurdemann D."/>
        </authorList>
    </citation>
    <scope>NUCLEOTIDE SEQUENCE [LARGE SCALE GENOMIC DNA]</scope>
    <source>
        <strain evidence="6">7-10-1-b</strain>
    </source>
</reference>
<reference evidence="5 6" key="2">
    <citation type="submission" date="2010-03" db="EMBL/GenBank/DDBJ databases">
        <authorList>
            <person name="Pajon A."/>
        </authorList>
    </citation>
    <scope>NUCLEOTIDE SEQUENCE [LARGE SCALE GENOMIC DNA]</scope>
    <source>
        <strain evidence="6">7-10-1-b</strain>
    </source>
</reference>
<dbReference type="HOGENOM" id="CLU_000604_1_22_11"/>
<dbReference type="KEGG" id="gpa:GPA_19920"/>
<dbReference type="EMBL" id="FP929047">
    <property type="protein sequence ID" value="CBL04362.1"/>
    <property type="molecule type" value="Genomic_DNA"/>
</dbReference>
<dbReference type="InterPro" id="IPR027417">
    <property type="entry name" value="P-loop_NTPase"/>
</dbReference>
<dbReference type="Pfam" id="PF00005">
    <property type="entry name" value="ABC_tran"/>
    <property type="match status" value="1"/>
</dbReference>
<dbReference type="GO" id="GO:0005524">
    <property type="term" value="F:ATP binding"/>
    <property type="evidence" value="ECO:0007669"/>
    <property type="project" value="UniProtKB-KW"/>
</dbReference>
<dbReference type="PANTHER" id="PTHR42781:SF4">
    <property type="entry name" value="SPERMIDINE_PUTRESCINE IMPORT ATP-BINDING PROTEIN POTA"/>
    <property type="match status" value="1"/>
</dbReference>
<dbReference type="InterPro" id="IPR050093">
    <property type="entry name" value="ABC_SmlMolc_Importer"/>
</dbReference>
<dbReference type="InterPro" id="IPR003439">
    <property type="entry name" value="ABC_transporter-like_ATP-bd"/>
</dbReference>